<proteinExistence type="predicted"/>
<evidence type="ECO:0000313" key="2">
    <source>
        <dbReference type="Proteomes" id="UP000043764"/>
    </source>
</evidence>
<dbReference type="EMBL" id="CVRL01000033">
    <property type="protein sequence ID" value="CRL11565.1"/>
    <property type="molecule type" value="Genomic_DNA"/>
</dbReference>
<evidence type="ECO:0000313" key="1">
    <source>
        <dbReference type="EMBL" id="CRL11565.1"/>
    </source>
</evidence>
<keyword evidence="2" id="KW-1185">Reference proteome</keyword>
<protein>
    <recommendedName>
        <fullName evidence="3">Antibiotic biosynthesis monooxygenase</fullName>
    </recommendedName>
</protein>
<dbReference type="STRING" id="481446.NIT7645_00830"/>
<reference evidence="2" key="1">
    <citation type="submission" date="2015-05" db="EMBL/GenBank/DDBJ databases">
        <authorList>
            <person name="Rodrigo-Torres Lidia"/>
            <person name="Arahal R.David."/>
        </authorList>
    </citation>
    <scope>NUCLEOTIDE SEQUENCE [LARGE SCALE GENOMIC DNA]</scope>
    <source>
        <strain evidence="2">CECT 7321</strain>
    </source>
</reference>
<dbReference type="AlphaFoldDB" id="A0A0H5DIL5"/>
<dbReference type="Gene3D" id="3.30.70.100">
    <property type="match status" value="1"/>
</dbReference>
<dbReference type="InterPro" id="IPR011008">
    <property type="entry name" value="Dimeric_a/b-barrel"/>
</dbReference>
<dbReference type="RefSeq" id="WP_050673606.1">
    <property type="nucleotide sequence ID" value="NZ_BSKQ01000001.1"/>
</dbReference>
<sequence>MTKHVAEIVTFKLADGIKTENFVALMQKTEAFVRAQDGFLHRQLSQGEDGSWTDYVIWKDLATAQKVAQAFMQQDFTPDVMAAIAPETANMRHEEVQWSMAS</sequence>
<accession>A0A0H5DIL5</accession>
<dbReference type="Proteomes" id="UP000043764">
    <property type="component" value="Unassembled WGS sequence"/>
</dbReference>
<gene>
    <name evidence="1" type="ORF">NIT7321_02433</name>
</gene>
<evidence type="ECO:0008006" key="3">
    <source>
        <dbReference type="Google" id="ProtNLM"/>
    </source>
</evidence>
<dbReference type="SUPFAM" id="SSF54909">
    <property type="entry name" value="Dimeric alpha+beta barrel"/>
    <property type="match status" value="1"/>
</dbReference>
<name>A0A0H5DIL5_9RHOB</name>
<organism evidence="1 2">
    <name type="scientific">Phaeobacter italicus</name>
    <dbReference type="NCBI Taxonomy" id="481446"/>
    <lineage>
        <taxon>Bacteria</taxon>
        <taxon>Pseudomonadati</taxon>
        <taxon>Pseudomonadota</taxon>
        <taxon>Alphaproteobacteria</taxon>
        <taxon>Rhodobacterales</taxon>
        <taxon>Roseobacteraceae</taxon>
        <taxon>Phaeobacter</taxon>
    </lineage>
</organism>